<protein>
    <recommendedName>
        <fullName evidence="5">SIR2-like domain-containing protein</fullName>
    </recommendedName>
</protein>
<dbReference type="Pfam" id="PF13289">
    <property type="entry name" value="SIR2_2"/>
    <property type="match status" value="1"/>
</dbReference>
<reference evidence="3 4" key="1">
    <citation type="submission" date="2020-03" db="EMBL/GenBank/DDBJ databases">
        <title>Soil Listeria distribution.</title>
        <authorList>
            <person name="Liao J."/>
            <person name="Wiedmann M."/>
        </authorList>
    </citation>
    <scope>NUCLEOTIDE SEQUENCE [LARGE SCALE GENOMIC DNA]</scope>
    <source>
        <strain evidence="2 3">FSL L7-0051</strain>
        <strain evidence="1 4">FSL L7-0054</strain>
    </source>
</reference>
<proteinExistence type="predicted"/>
<dbReference type="EMBL" id="JAARZS010000010">
    <property type="protein sequence ID" value="MBC2283785.1"/>
    <property type="molecule type" value="Genomic_DNA"/>
</dbReference>
<dbReference type="EMBL" id="JAARZT010000004">
    <property type="protein sequence ID" value="MBC2292131.1"/>
    <property type="molecule type" value="Genomic_DNA"/>
</dbReference>
<dbReference type="Proteomes" id="UP000543005">
    <property type="component" value="Unassembled WGS sequence"/>
</dbReference>
<dbReference type="RefSeq" id="WP_185628349.1">
    <property type="nucleotide sequence ID" value="NZ_JAARZS010000010.1"/>
</dbReference>
<name>A0A842FDR0_9LIST</name>
<sequence>MYSIKKMAKLCRYSYDDIGNDKFNLEDFISQIRKATQFIPNDKKAKYESTQKEIFDVIKSNTNYSYDSRKLKQGAFINILANKVKAPNKLTIATTNYDVLFEEAALDMGYTVIDGFTFSPEAYFDADIFEWNLVRDIPNLKTKELEYKKKVINLIKLHGSVTWEREGDKIIRKKKEKVEEPVMIFPSSDKYLQSYEEPYFELFSKFQEVLNRPNTLLITTGFSFGDSHIATMISRAITHNHGLSVLVTDFSLNKTTDGWKSLVGHMESGHSIVFLKSSFADLPSYLGGVTLC</sequence>
<dbReference type="AlphaFoldDB" id="A0A842FDR0"/>
<accession>A0A842FDR0</accession>
<evidence type="ECO:0000313" key="2">
    <source>
        <dbReference type="EMBL" id="MBC2292131.1"/>
    </source>
</evidence>
<organism evidence="1 4">
    <name type="scientific">Listeria booriae</name>
    <dbReference type="NCBI Taxonomy" id="1552123"/>
    <lineage>
        <taxon>Bacteria</taxon>
        <taxon>Bacillati</taxon>
        <taxon>Bacillota</taxon>
        <taxon>Bacilli</taxon>
        <taxon>Bacillales</taxon>
        <taxon>Listeriaceae</taxon>
        <taxon>Listeria</taxon>
    </lineage>
</organism>
<dbReference type="Proteomes" id="UP000585696">
    <property type="component" value="Unassembled WGS sequence"/>
</dbReference>
<comment type="caution">
    <text evidence="1">The sequence shown here is derived from an EMBL/GenBank/DDBJ whole genome shotgun (WGS) entry which is preliminary data.</text>
</comment>
<evidence type="ECO:0000313" key="3">
    <source>
        <dbReference type="Proteomes" id="UP000543005"/>
    </source>
</evidence>
<evidence type="ECO:0008006" key="5">
    <source>
        <dbReference type="Google" id="ProtNLM"/>
    </source>
</evidence>
<evidence type="ECO:0000313" key="4">
    <source>
        <dbReference type="Proteomes" id="UP000585696"/>
    </source>
</evidence>
<gene>
    <name evidence="1" type="ORF">HCB69_05300</name>
    <name evidence="2" type="ORF">HCC36_02705</name>
</gene>
<evidence type="ECO:0000313" key="1">
    <source>
        <dbReference type="EMBL" id="MBC2283785.1"/>
    </source>
</evidence>